<dbReference type="AlphaFoldDB" id="A0A3S4WA96"/>
<dbReference type="Gene3D" id="3.30.230.10">
    <property type="match status" value="1"/>
</dbReference>
<dbReference type="InterPro" id="IPR027417">
    <property type="entry name" value="P-loop_NTPase"/>
</dbReference>
<dbReference type="Gene3D" id="3.40.50.300">
    <property type="entry name" value="P-loop containing nucleotide triphosphate hydrolases"/>
    <property type="match status" value="1"/>
</dbReference>
<dbReference type="NCBIfam" id="TIGR00368">
    <property type="entry name" value="YifB family Mg chelatase-like AAA ATPase"/>
    <property type="match status" value="1"/>
</dbReference>
<reference evidence="3 4" key="1">
    <citation type="submission" date="2018-12" db="EMBL/GenBank/DDBJ databases">
        <authorList>
            <consortium name="Pathogen Informatics"/>
        </authorList>
    </citation>
    <scope>NUCLEOTIDE SEQUENCE [LARGE SCALE GENOMIC DNA]</scope>
    <source>
        <strain evidence="3 4">NCTC13652</strain>
    </source>
</reference>
<dbReference type="STRING" id="1122997.GCA_000425285_00602"/>
<evidence type="ECO:0000313" key="3">
    <source>
        <dbReference type="EMBL" id="VEI04451.1"/>
    </source>
</evidence>
<keyword evidence="4" id="KW-1185">Reference proteome</keyword>
<evidence type="ECO:0000256" key="1">
    <source>
        <dbReference type="ARBA" id="ARBA00006354"/>
    </source>
</evidence>
<gene>
    <name evidence="3" type="primary">comM</name>
    <name evidence="3" type="ORF">NCTC13652_02683</name>
</gene>
<evidence type="ECO:0000313" key="4">
    <source>
        <dbReference type="Proteomes" id="UP000277858"/>
    </source>
</evidence>
<dbReference type="InterPro" id="IPR014721">
    <property type="entry name" value="Ribsml_uS5_D2-typ_fold_subgr"/>
</dbReference>
<dbReference type="InterPro" id="IPR045006">
    <property type="entry name" value="CHLI-like"/>
</dbReference>
<dbReference type="PANTHER" id="PTHR32039:SF7">
    <property type="entry name" value="COMPETENCE PROTEIN COMM"/>
    <property type="match status" value="1"/>
</dbReference>
<comment type="similarity">
    <text evidence="1">Belongs to the Mg-chelatase subunits D/I family. ComM subfamily.</text>
</comment>
<feature type="domain" description="AAA+ ATPase" evidence="2">
    <location>
        <begin position="213"/>
        <end position="396"/>
    </location>
</feature>
<dbReference type="InterPro" id="IPR000523">
    <property type="entry name" value="Mg_chelatse_chII-like_cat_dom"/>
</dbReference>
<protein>
    <submittedName>
        <fullName evidence="3">Competence protein ComM</fullName>
    </submittedName>
</protein>
<organism evidence="3 4">
    <name type="scientific">Acidipropionibacterium jensenii</name>
    <dbReference type="NCBI Taxonomy" id="1749"/>
    <lineage>
        <taxon>Bacteria</taxon>
        <taxon>Bacillati</taxon>
        <taxon>Actinomycetota</taxon>
        <taxon>Actinomycetes</taxon>
        <taxon>Propionibacteriales</taxon>
        <taxon>Propionibacteriaceae</taxon>
        <taxon>Acidipropionibacterium</taxon>
    </lineage>
</organism>
<dbReference type="InterPro" id="IPR003593">
    <property type="entry name" value="AAA+_ATPase"/>
</dbReference>
<sequence>MTGASAWSVALVGMEGAMVEVEAATGGGLPRTVLVGLPDTALYEARDRCRASVAAAGLGWPSQLLTINLTPASLPKAGTHFDLAIAAATLASVGVVHRTLLGSTVLMGELGLDSRVRAVRGVLPALLAARSAGFERAVVPASQYREAALVKGLTIWPVTGLKDLVAVLNGCSLLMPPAQSEHPTEEIEDGGGDLDEVIGQQEARFALEVAAAGRHHLLLRGAPGCGKSMIAARLPTILPALIEQEALEVTALHSLAGTNPAGGLITRPPLSAPHHNVSMAAMVGGGPRIARPGAISLAHRGVLFLDEAPEFPPRVLDALRGPLETGTVTIGRSQAQTRYPARFQLVTALNPCPCGMADDPSGRCTCTPQAVMRYAARLSGPILDRVDVHQRMRPLTSAALLGSRIMPAAESSSTVAARVADARQRAAARLAETPWRTNADIPGSYLRRSLPAPSDAEVLEEALARGRLSARGVDKVLRIAWTLADLAGTDRIGASQLRAAMALRRAET</sequence>
<dbReference type="RefSeq" id="WP_036980769.1">
    <property type="nucleotide sequence ID" value="NZ_JAKDOF010000254.1"/>
</dbReference>
<dbReference type="OrthoDB" id="9813147at2"/>
<dbReference type="InterPro" id="IPR004482">
    <property type="entry name" value="Mg_chelat-rel"/>
</dbReference>
<dbReference type="GO" id="GO:0005524">
    <property type="term" value="F:ATP binding"/>
    <property type="evidence" value="ECO:0007669"/>
    <property type="project" value="InterPro"/>
</dbReference>
<dbReference type="PANTHER" id="PTHR32039">
    <property type="entry name" value="MAGNESIUM-CHELATASE SUBUNIT CHLI"/>
    <property type="match status" value="1"/>
</dbReference>
<name>A0A3S4WA96_9ACTN</name>
<accession>A0A3S4WA96</accession>
<dbReference type="InterPro" id="IPR020568">
    <property type="entry name" value="Ribosomal_Su5_D2-typ_SF"/>
</dbReference>
<dbReference type="Pfam" id="PF01078">
    <property type="entry name" value="Mg_chelatase"/>
    <property type="match status" value="1"/>
</dbReference>
<dbReference type="Pfam" id="PF13541">
    <property type="entry name" value="ChlI"/>
    <property type="match status" value="1"/>
</dbReference>
<dbReference type="Proteomes" id="UP000277858">
    <property type="component" value="Chromosome"/>
</dbReference>
<evidence type="ECO:0000259" key="2">
    <source>
        <dbReference type="SMART" id="SM00382"/>
    </source>
</evidence>
<proteinExistence type="inferred from homology"/>
<dbReference type="SUPFAM" id="SSF52540">
    <property type="entry name" value="P-loop containing nucleoside triphosphate hydrolases"/>
    <property type="match status" value="1"/>
</dbReference>
<dbReference type="Pfam" id="PF13335">
    <property type="entry name" value="Mg_chelatase_C"/>
    <property type="match status" value="1"/>
</dbReference>
<dbReference type="SMART" id="SM00382">
    <property type="entry name" value="AAA"/>
    <property type="match status" value="1"/>
</dbReference>
<dbReference type="SUPFAM" id="SSF54211">
    <property type="entry name" value="Ribosomal protein S5 domain 2-like"/>
    <property type="match status" value="1"/>
</dbReference>
<dbReference type="InterPro" id="IPR025158">
    <property type="entry name" value="Mg_chelat-rel_C"/>
</dbReference>
<dbReference type="EMBL" id="LR134473">
    <property type="protein sequence ID" value="VEI04451.1"/>
    <property type="molecule type" value="Genomic_DNA"/>
</dbReference>